<dbReference type="OrthoDB" id="190025at2157"/>
<accession>A0A1H6FWJ8</accession>
<dbReference type="RefSeq" id="WP_175459716.1">
    <property type="nucleotide sequence ID" value="NZ_FNWL01000002.1"/>
</dbReference>
<reference evidence="2" key="1">
    <citation type="submission" date="2016-10" db="EMBL/GenBank/DDBJ databases">
        <authorList>
            <person name="Varghese N."/>
            <person name="Submissions S."/>
        </authorList>
    </citation>
    <scope>NUCLEOTIDE SEQUENCE [LARGE SCALE GENOMIC DNA]</scope>
    <source>
        <strain evidence="2">CGMCC 1.8981</strain>
    </source>
</reference>
<keyword evidence="2" id="KW-1185">Reference proteome</keyword>
<dbReference type="EMBL" id="FNWL01000002">
    <property type="protein sequence ID" value="SEH14680.1"/>
    <property type="molecule type" value="Genomic_DNA"/>
</dbReference>
<dbReference type="Proteomes" id="UP000199112">
    <property type="component" value="Unassembled WGS sequence"/>
</dbReference>
<organism evidence="1 2">
    <name type="scientific">Natronorubrum sediminis</name>
    <dbReference type="NCBI Taxonomy" id="640943"/>
    <lineage>
        <taxon>Archaea</taxon>
        <taxon>Methanobacteriati</taxon>
        <taxon>Methanobacteriota</taxon>
        <taxon>Stenosarchaea group</taxon>
        <taxon>Halobacteria</taxon>
        <taxon>Halobacteriales</taxon>
        <taxon>Natrialbaceae</taxon>
        <taxon>Natronorubrum</taxon>
    </lineage>
</organism>
<gene>
    <name evidence="1" type="ORF">SAMN04487967_1716</name>
</gene>
<evidence type="ECO:0000313" key="2">
    <source>
        <dbReference type="Proteomes" id="UP000199112"/>
    </source>
</evidence>
<dbReference type="AlphaFoldDB" id="A0A1H6FWJ8"/>
<evidence type="ECO:0000313" key="1">
    <source>
        <dbReference type="EMBL" id="SEH14680.1"/>
    </source>
</evidence>
<proteinExistence type="predicted"/>
<protein>
    <submittedName>
        <fullName evidence="1">Uncharacterized protein</fullName>
    </submittedName>
</protein>
<sequence length="53" mass="5616">MSLEPARVGECDTPFCEGAAETITPNGYVCSSCAAKIAVASEQAHERDTRGER</sequence>
<name>A0A1H6FWJ8_9EURY</name>